<dbReference type="EMBL" id="JAVAMP010000002">
    <property type="protein sequence ID" value="MDP5273895.1"/>
    <property type="molecule type" value="Genomic_DNA"/>
</dbReference>
<dbReference type="InterPro" id="IPR039448">
    <property type="entry name" value="Beta_helix"/>
</dbReference>
<proteinExistence type="predicted"/>
<accession>A0ABT9IX00</accession>
<reference evidence="2 3" key="1">
    <citation type="submission" date="2023-08" db="EMBL/GenBank/DDBJ databases">
        <authorList>
            <person name="Park J.-S."/>
        </authorList>
    </citation>
    <scope>NUCLEOTIDE SEQUENCE [LARGE SCALE GENOMIC DNA]</scope>
    <source>
        <strain evidence="2 3">2205SS18-9</strain>
    </source>
</reference>
<dbReference type="Gene3D" id="2.160.20.10">
    <property type="entry name" value="Single-stranded right-handed beta-helix, Pectin lyase-like"/>
    <property type="match status" value="2"/>
</dbReference>
<dbReference type="SUPFAM" id="SSF51126">
    <property type="entry name" value="Pectin lyase-like"/>
    <property type="match status" value="2"/>
</dbReference>
<evidence type="ECO:0000313" key="2">
    <source>
        <dbReference type="EMBL" id="MDP5273895.1"/>
    </source>
</evidence>
<dbReference type="InterPro" id="IPR011050">
    <property type="entry name" value="Pectin_lyase_fold/virulence"/>
</dbReference>
<comment type="caution">
    <text evidence="2">The sequence shown here is derived from an EMBL/GenBank/DDBJ whole genome shotgun (WGS) entry which is preliminary data.</text>
</comment>
<evidence type="ECO:0000259" key="1">
    <source>
        <dbReference type="Pfam" id="PF13229"/>
    </source>
</evidence>
<evidence type="ECO:0000313" key="3">
    <source>
        <dbReference type="Proteomes" id="UP001231941"/>
    </source>
</evidence>
<dbReference type="InterPro" id="IPR012334">
    <property type="entry name" value="Pectin_lyas_fold"/>
</dbReference>
<dbReference type="InterPro" id="IPR006626">
    <property type="entry name" value="PbH1"/>
</dbReference>
<dbReference type="Pfam" id="PF13229">
    <property type="entry name" value="Beta_helix"/>
    <property type="match status" value="1"/>
</dbReference>
<protein>
    <submittedName>
        <fullName evidence="2">Pectinesterase family protein</fullName>
    </submittedName>
</protein>
<organism evidence="2 3">
    <name type="scientific">Chengkuizengella axinellae</name>
    <dbReference type="NCBI Taxonomy" id="3064388"/>
    <lineage>
        <taxon>Bacteria</taxon>
        <taxon>Bacillati</taxon>
        <taxon>Bacillota</taxon>
        <taxon>Bacilli</taxon>
        <taxon>Bacillales</taxon>
        <taxon>Paenibacillaceae</taxon>
        <taxon>Chengkuizengella</taxon>
    </lineage>
</organism>
<feature type="domain" description="Right handed beta helix" evidence="1">
    <location>
        <begin position="68"/>
        <end position="230"/>
    </location>
</feature>
<dbReference type="RefSeq" id="WP_305991191.1">
    <property type="nucleotide sequence ID" value="NZ_JAVAMP010000002.1"/>
</dbReference>
<keyword evidence="3" id="KW-1185">Reference proteome</keyword>
<gene>
    <name evidence="2" type="ORF">Q5Y73_07245</name>
</gene>
<dbReference type="Proteomes" id="UP001231941">
    <property type="component" value="Unassembled WGS sequence"/>
</dbReference>
<dbReference type="SMART" id="SM00710">
    <property type="entry name" value="PbH1"/>
    <property type="match status" value="7"/>
</dbReference>
<name>A0ABT9IX00_9BACL</name>
<sequence>MIIHVPQDKVTITDAVKAASEGDTICIAAGSFNEAINIGVDKNRIRIIGAGIGKTIVDGSNLGLNKDGFNIQGSNFITIENLTVQNFSRFGLFIQKNDNTIHHIKTIENELDGVCIESDALHNVVTQCEAEGNNRDGMLVLGNHNFIMKCKMKNNLDCGLNFQGKYNLAFNNMTSGNRFDGFLSDSVYNTFLYNTSSKNGEDGFDTEKSSNFLFWNKALQNEDDGIEADSNSLLLGNESKFNKENGIMIFSSKEKATKSRIIHNVVTNNNNGVKLEGNENIVDKNTIRSSEEAGINILDDDNAIRSNHFHQNKENIRNKGDRNTVD</sequence>